<name>A0A6G7J6W9_9FLAO</name>
<evidence type="ECO:0000313" key="1">
    <source>
        <dbReference type="EMBL" id="QII46379.1"/>
    </source>
</evidence>
<dbReference type="EMBL" id="CP049616">
    <property type="protein sequence ID" value="QII46379.1"/>
    <property type="molecule type" value="Genomic_DNA"/>
</dbReference>
<gene>
    <name evidence="1" type="ORF">GVT53_17385</name>
</gene>
<proteinExistence type="predicted"/>
<keyword evidence="2" id="KW-1185">Reference proteome</keyword>
<sequence>MDQEVKLKDKMPQKQGELNQEELVIHENIPLIDKVQVNQKPLVGQRHR</sequence>
<dbReference type="AlphaFoldDB" id="A0A6G7J6W9"/>
<accession>A0A6G7J6W9</accession>
<dbReference type="Proteomes" id="UP000502928">
    <property type="component" value="Chromosome"/>
</dbReference>
<dbReference type="KEGG" id="mut:GVT53_17385"/>
<protein>
    <submittedName>
        <fullName evidence="1">Uncharacterized protein</fullName>
    </submittedName>
</protein>
<evidence type="ECO:0000313" key="2">
    <source>
        <dbReference type="Proteomes" id="UP000502928"/>
    </source>
</evidence>
<reference evidence="1 2" key="1">
    <citation type="submission" date="2020-02" db="EMBL/GenBank/DDBJ databases">
        <title>Complete genome of Muricauda sp. 501str8.</title>
        <authorList>
            <person name="Dong B."/>
            <person name="Zhu S."/>
            <person name="Yang J."/>
            <person name="Chen J."/>
        </authorList>
    </citation>
    <scope>NUCLEOTIDE SEQUENCE [LARGE SCALE GENOMIC DNA]</scope>
    <source>
        <strain evidence="1 2">501str8</strain>
    </source>
</reference>
<organism evidence="1 2">
    <name type="scientific">Flagellimonas oceani</name>
    <dbReference type="NCBI Taxonomy" id="2698672"/>
    <lineage>
        <taxon>Bacteria</taxon>
        <taxon>Pseudomonadati</taxon>
        <taxon>Bacteroidota</taxon>
        <taxon>Flavobacteriia</taxon>
        <taxon>Flavobacteriales</taxon>
        <taxon>Flavobacteriaceae</taxon>
        <taxon>Flagellimonas</taxon>
    </lineage>
</organism>
<dbReference type="RefSeq" id="WP_166249754.1">
    <property type="nucleotide sequence ID" value="NZ_CP049616.1"/>
</dbReference>